<dbReference type="InterPro" id="IPR058581">
    <property type="entry name" value="TM_HPP"/>
</dbReference>
<evidence type="ECO:0000313" key="5">
    <source>
        <dbReference type="Proteomes" id="UP000188533"/>
    </source>
</evidence>
<name>A0A1Q3EHU1_LENED</name>
<feature type="transmembrane region" description="Helical" evidence="2">
    <location>
        <begin position="48"/>
        <end position="68"/>
    </location>
</feature>
<keyword evidence="2" id="KW-1133">Transmembrane helix</keyword>
<feature type="domain" description="HPP transmembrane region" evidence="3">
    <location>
        <begin position="44"/>
        <end position="210"/>
    </location>
</feature>
<comment type="caution">
    <text evidence="4">The sequence shown here is derived from an EMBL/GenBank/DDBJ whole genome shotgun (WGS) entry which is preliminary data.</text>
</comment>
<evidence type="ECO:0000259" key="3">
    <source>
        <dbReference type="Pfam" id="PF04982"/>
    </source>
</evidence>
<feature type="region of interest" description="Disordered" evidence="1">
    <location>
        <begin position="1"/>
        <end position="20"/>
    </location>
</feature>
<proteinExistence type="predicted"/>
<organism evidence="4 5">
    <name type="scientific">Lentinula edodes</name>
    <name type="common">Shiitake mushroom</name>
    <name type="synonym">Lentinus edodes</name>
    <dbReference type="NCBI Taxonomy" id="5353"/>
    <lineage>
        <taxon>Eukaryota</taxon>
        <taxon>Fungi</taxon>
        <taxon>Dikarya</taxon>
        <taxon>Basidiomycota</taxon>
        <taxon>Agaricomycotina</taxon>
        <taxon>Agaricomycetes</taxon>
        <taxon>Agaricomycetidae</taxon>
        <taxon>Agaricales</taxon>
        <taxon>Marasmiineae</taxon>
        <taxon>Omphalotaceae</taxon>
        <taxon>Lentinula</taxon>
    </lineage>
</organism>
<sequence>MTSKLCLRGSARGMVSTSPRPSNLARLPRWISHWLGYRASPAPKRPDYIIWIWSFIGAFGGLSILQAIFGQSHYFIQRNVPSIVASYGASAVLCYGAIDAPLAQPRALMGGHFISALTGVCITKLFGLLPTEQRLDQLRWLAGSLSSATAIVLMQMTSTTHPPAGATALIAAVDPEIYVMGWYYLPVVLLSSTIVLVSALIVNNIQRRYPVFWFAPSPPAVAPTVVKSEPPTLSGERDASINDVEKGIVGTLASAD</sequence>
<feature type="transmembrane region" description="Helical" evidence="2">
    <location>
        <begin position="110"/>
        <end position="129"/>
    </location>
</feature>
<keyword evidence="2" id="KW-0472">Membrane</keyword>
<dbReference type="AlphaFoldDB" id="A0A1Q3EHU1"/>
<dbReference type="PANTHER" id="PTHR33741">
    <property type="entry name" value="TRANSMEMBRANE PROTEIN DDB_G0269096-RELATED"/>
    <property type="match status" value="1"/>
</dbReference>
<dbReference type="PANTHER" id="PTHR33741:SF5">
    <property type="entry name" value="TRANSMEMBRANE PROTEIN DDB_G0269096-RELATED"/>
    <property type="match status" value="1"/>
</dbReference>
<dbReference type="InterPro" id="IPR007065">
    <property type="entry name" value="HPP"/>
</dbReference>
<reference evidence="4 5" key="1">
    <citation type="submission" date="2016-08" db="EMBL/GenBank/DDBJ databases">
        <authorList>
            <consortium name="Lentinula edodes genome sequencing consortium"/>
            <person name="Sakamoto Y."/>
            <person name="Nakade K."/>
            <person name="Sato S."/>
            <person name="Yoshida Y."/>
            <person name="Miyazaki K."/>
            <person name="Natsume S."/>
            <person name="Konno N."/>
        </authorList>
    </citation>
    <scope>NUCLEOTIDE SEQUENCE [LARGE SCALE GENOMIC DNA]</scope>
    <source>
        <strain evidence="4 5">NBRC 111202</strain>
    </source>
</reference>
<dbReference type="EMBL" id="BDGU01000347">
    <property type="protein sequence ID" value="GAW06755.1"/>
    <property type="molecule type" value="Genomic_DNA"/>
</dbReference>
<keyword evidence="2" id="KW-0812">Transmembrane</keyword>
<protein>
    <submittedName>
        <fullName evidence="4">HPP family protein</fullName>
    </submittedName>
</protein>
<evidence type="ECO:0000256" key="1">
    <source>
        <dbReference type="SAM" id="MobiDB-lite"/>
    </source>
</evidence>
<feature type="transmembrane region" description="Helical" evidence="2">
    <location>
        <begin position="181"/>
        <end position="202"/>
    </location>
</feature>
<feature type="transmembrane region" description="Helical" evidence="2">
    <location>
        <begin position="141"/>
        <end position="161"/>
    </location>
</feature>
<keyword evidence="5" id="KW-1185">Reference proteome</keyword>
<accession>A0A1Q3EHU1</accession>
<reference evidence="4 5" key="2">
    <citation type="submission" date="2017-02" db="EMBL/GenBank/DDBJ databases">
        <title>A genome survey and senescence transcriptome analysis in Lentinula edodes.</title>
        <authorList>
            <person name="Sakamoto Y."/>
            <person name="Nakade K."/>
            <person name="Sato S."/>
            <person name="Yoshida Y."/>
            <person name="Miyazaki K."/>
            <person name="Natsume S."/>
            <person name="Konno N."/>
        </authorList>
    </citation>
    <scope>NUCLEOTIDE SEQUENCE [LARGE SCALE GENOMIC DNA]</scope>
    <source>
        <strain evidence="4 5">NBRC 111202</strain>
    </source>
</reference>
<gene>
    <name evidence="4" type="ORF">LENED_008701</name>
</gene>
<evidence type="ECO:0000256" key="2">
    <source>
        <dbReference type="SAM" id="Phobius"/>
    </source>
</evidence>
<evidence type="ECO:0000313" key="4">
    <source>
        <dbReference type="EMBL" id="GAW06755.1"/>
    </source>
</evidence>
<dbReference type="STRING" id="5353.A0A1Q3EHU1"/>
<dbReference type="Pfam" id="PF04982">
    <property type="entry name" value="TM_HPP"/>
    <property type="match status" value="1"/>
</dbReference>
<dbReference type="Proteomes" id="UP000188533">
    <property type="component" value="Unassembled WGS sequence"/>
</dbReference>